<gene>
    <name evidence="4" type="ORF">AWT59_0634</name>
</gene>
<feature type="domain" description="DUF927" evidence="2">
    <location>
        <begin position="417"/>
        <end position="695"/>
    </location>
</feature>
<dbReference type="PATRIC" id="fig|1796491.3.peg.690"/>
<dbReference type="InterPro" id="IPR006171">
    <property type="entry name" value="TOPRIM_dom"/>
</dbReference>
<accession>A0A139BW38</accession>
<dbReference type="Proteomes" id="UP000070578">
    <property type="component" value="Unassembled WGS sequence"/>
</dbReference>
<evidence type="ECO:0000256" key="1">
    <source>
        <dbReference type="SAM" id="MobiDB-lite"/>
    </source>
</evidence>
<dbReference type="EMBL" id="LSLI01000009">
    <property type="protein sequence ID" value="KXS33201.1"/>
    <property type="molecule type" value="Genomic_DNA"/>
</dbReference>
<feature type="compositionally biased region" description="Low complexity" evidence="1">
    <location>
        <begin position="329"/>
        <end position="339"/>
    </location>
</feature>
<comment type="caution">
    <text evidence="4">The sequence shown here is derived from an EMBL/GenBank/DDBJ whole genome shotgun (WGS) entry which is preliminary data.</text>
</comment>
<proteinExistence type="predicted"/>
<keyword evidence="4" id="KW-0347">Helicase</keyword>
<evidence type="ECO:0000313" key="4">
    <source>
        <dbReference type="EMBL" id="KXS33201.1"/>
    </source>
</evidence>
<dbReference type="InterPro" id="IPR034154">
    <property type="entry name" value="TOPRIM_DnaG/twinkle"/>
</dbReference>
<reference evidence="4 5" key="1">
    <citation type="submission" date="2016-02" db="EMBL/GenBank/DDBJ databases">
        <authorList>
            <person name="Wen L."/>
            <person name="He K."/>
            <person name="Yang H."/>
        </authorList>
    </citation>
    <scope>NUCLEOTIDE SEQUENCE [LARGE SCALE GENOMIC DNA]</scope>
    <source>
        <strain evidence="4">ShG14-8</strain>
    </source>
</reference>
<keyword evidence="4" id="KW-0067">ATP-binding</keyword>
<feature type="region of interest" description="Disordered" evidence="1">
    <location>
        <begin position="320"/>
        <end position="394"/>
    </location>
</feature>
<keyword evidence="4" id="KW-0547">Nucleotide-binding</keyword>
<dbReference type="GO" id="GO:0004386">
    <property type="term" value="F:helicase activity"/>
    <property type="evidence" value="ECO:0007669"/>
    <property type="project" value="UniProtKB-KW"/>
</dbReference>
<dbReference type="Pfam" id="PF06048">
    <property type="entry name" value="DUF927"/>
    <property type="match status" value="1"/>
</dbReference>
<dbReference type="AlphaFoldDB" id="A0A139BW38"/>
<dbReference type="InterPro" id="IPR009270">
    <property type="entry name" value="DUF927"/>
</dbReference>
<reference evidence="4 5" key="2">
    <citation type="submission" date="2016-03" db="EMBL/GenBank/DDBJ databases">
        <title>New uncultured bacterium of the family Gallionellaceae from acid mine drainage: description and reconstruction of genome based on metagenomic analysis of microbial community.</title>
        <authorList>
            <person name="Kadnikov V."/>
            <person name="Ivasenko D."/>
            <person name="Beletsky A."/>
            <person name="Mardanov A."/>
            <person name="Danilova E."/>
            <person name="Pimenov N."/>
            <person name="Karnachuk O."/>
            <person name="Ravin N."/>
        </authorList>
    </citation>
    <scope>NUCLEOTIDE SEQUENCE [LARGE SCALE GENOMIC DNA]</scope>
    <source>
        <strain evidence="4">ShG14-8</strain>
    </source>
</reference>
<evidence type="ECO:0000259" key="2">
    <source>
        <dbReference type="Pfam" id="PF06048"/>
    </source>
</evidence>
<dbReference type="Pfam" id="PF13362">
    <property type="entry name" value="Toprim_3"/>
    <property type="match status" value="1"/>
</dbReference>
<evidence type="ECO:0000313" key="5">
    <source>
        <dbReference type="Proteomes" id="UP000070578"/>
    </source>
</evidence>
<protein>
    <submittedName>
        <fullName evidence="4">DNA/RNA helicase, superfamily II</fullName>
    </submittedName>
</protein>
<keyword evidence="4" id="KW-0378">Hydrolase</keyword>
<sequence>MATGRVLHCPFIIPHDRRPGMNAPTFLDAIRAAGLQPPNVIEPGKFHKFPGEGKGSRNTAAWCKLFPDGIGGIFGDYSTGLSADWQEKRDSPYTPAEREAFMRQVAEAKAQAEADRKAKQAEAQAQATSIWNAAQPAPDNHSYLTRKGINPAGARLHNGALVIPMRADGVLHSLQFIDADGGKKFLSGGRVSGCYFSIGITKGAAALCIAEGFATGASIHEATGYPVAVAFNAGNLPAVAKAMRDKFPDLPLILCADDDYKTDGNPGLTKATEAARFVGGLLAIPDFGANRPDKATDFNDMAALQGLEAVRNTIGATLESGNTFTPPEAENAATGDAAALSDTETRKQEADDVMPENGVSEVSEVQANNDGLSADPPADTAEVSGVSPEPIIPDESKRPCFKVFDDWQPLPDGGKLKPGVWFFTIKHGKGEAPPSLIQQWICSPVHVEAVTSDGQDNNFGRMLRFKTTLGKWREWAMPMELLRGAGDELRGELLAMGVEIDPHAGRNLLAQYLQAKPPKRRIHCALQVGWCGDSFVLPDTVIGAAASGVIFQSGERGHDEFTKAGTLAGWQSEISARAVGNPLLTLALAASFTGAMLARCNGESGGIHYVGDSSTGKTTAIEAACSTWGGANYRRSWRATSNGMEGAASLFNDGLLALDEISECDPREVGAIIYALGNGRGKQRASRTGNARGVTRWRCFVLSSGERTIATAMMEGGAKAKAGQSVRLLDIPAARKFGAWDNLHGLQSGTAFSDAIKRAAVTHHGHAGRAFLEKLTRDKRDFCEYLERFKSFPVLSADDAEGQSKRAAGRFAMLALAGEVATEYGITGWPEGAAIEAAAVGFKAWQSTRGRGNDERRQILDRVSGFIERHGDSRFSNADTSETSDTMRVNRAGWWRDAHEGRAYLFTAEGLREALTGFDFNRALDALQEAGALPIPGADGKRAKFYRIGGRGVKLYPVQADKLGGDHGA</sequence>
<evidence type="ECO:0000259" key="3">
    <source>
        <dbReference type="Pfam" id="PF13362"/>
    </source>
</evidence>
<feature type="domain" description="Toprim" evidence="3">
    <location>
        <begin position="207"/>
        <end position="306"/>
    </location>
</feature>
<dbReference type="CDD" id="cd01029">
    <property type="entry name" value="TOPRIM_primases"/>
    <property type="match status" value="1"/>
</dbReference>
<organism evidence="4 5">
    <name type="scientific">Candidatus Gallionella acididurans</name>
    <dbReference type="NCBI Taxonomy" id="1796491"/>
    <lineage>
        <taxon>Bacteria</taxon>
        <taxon>Pseudomonadati</taxon>
        <taxon>Pseudomonadota</taxon>
        <taxon>Betaproteobacteria</taxon>
        <taxon>Nitrosomonadales</taxon>
        <taxon>Gallionellaceae</taxon>
        <taxon>Gallionella</taxon>
    </lineage>
</organism>
<name>A0A139BW38_9PROT</name>